<dbReference type="GO" id="GO:0003677">
    <property type="term" value="F:DNA binding"/>
    <property type="evidence" value="ECO:0007669"/>
    <property type="project" value="InterPro"/>
</dbReference>
<dbReference type="Pfam" id="PF01381">
    <property type="entry name" value="HTH_3"/>
    <property type="match status" value="1"/>
</dbReference>
<dbReference type="InterPro" id="IPR036286">
    <property type="entry name" value="LexA/Signal_pep-like_sf"/>
</dbReference>
<dbReference type="AlphaFoldDB" id="A0A949K549"/>
<name>A0A949K549_9FIRM</name>
<dbReference type="SMART" id="SM00530">
    <property type="entry name" value="HTH_XRE"/>
    <property type="match status" value="1"/>
</dbReference>
<dbReference type="Proteomes" id="UP000712157">
    <property type="component" value="Unassembled WGS sequence"/>
</dbReference>
<dbReference type="EMBL" id="JAHQCW010000005">
    <property type="protein sequence ID" value="MBU9735838.1"/>
    <property type="molecule type" value="Genomic_DNA"/>
</dbReference>
<dbReference type="InterPro" id="IPR015927">
    <property type="entry name" value="Peptidase_S24_S26A/B/C"/>
</dbReference>
<dbReference type="SUPFAM" id="SSF51306">
    <property type="entry name" value="LexA/Signal peptidase"/>
    <property type="match status" value="1"/>
</dbReference>
<evidence type="ECO:0000313" key="2">
    <source>
        <dbReference type="EMBL" id="MBU9735838.1"/>
    </source>
</evidence>
<protein>
    <submittedName>
        <fullName evidence="2">LexA family transcriptional regulator</fullName>
    </submittedName>
</protein>
<dbReference type="InterPro" id="IPR001387">
    <property type="entry name" value="Cro/C1-type_HTH"/>
</dbReference>
<dbReference type="SUPFAM" id="SSF47413">
    <property type="entry name" value="lambda repressor-like DNA-binding domains"/>
    <property type="match status" value="1"/>
</dbReference>
<evidence type="ECO:0000313" key="3">
    <source>
        <dbReference type="Proteomes" id="UP000712157"/>
    </source>
</evidence>
<gene>
    <name evidence="2" type="ORF">KTH89_04765</name>
</gene>
<dbReference type="Gene3D" id="1.10.260.40">
    <property type="entry name" value="lambda repressor-like DNA-binding domains"/>
    <property type="match status" value="1"/>
</dbReference>
<keyword evidence="3" id="KW-1185">Reference proteome</keyword>
<sequence length="243" mass="29250">MDHKKLKEIMKARGFTLEMLSHASKIPLSTLAKIESGITKNPGCQAIEAISNALRCSMDELFGRETRVPYQLEEYFYRYKMLPKHRQEYIKFLINVEYDRMIYLKNKDKTVLTCYEFLNWRGELAEYSGKKLYMVETDNNIFTMQTTFCVFLNTDKFTPFFFPESILCFQYIDDYIPKHGEIWMFLKDGYLIVRRVYKYKERRILKALNDEEEDIDITNDYHYKRIGRYIGTLNQREIKLQKP</sequence>
<evidence type="ECO:0000259" key="1">
    <source>
        <dbReference type="PROSITE" id="PS50943"/>
    </source>
</evidence>
<accession>A0A949K549</accession>
<organism evidence="2 3">
    <name type="scientific">Diplocloster agilis</name>
    <dbReference type="NCBI Taxonomy" id="2850323"/>
    <lineage>
        <taxon>Bacteria</taxon>
        <taxon>Bacillati</taxon>
        <taxon>Bacillota</taxon>
        <taxon>Clostridia</taxon>
        <taxon>Lachnospirales</taxon>
        <taxon>Lachnospiraceae</taxon>
        <taxon>Diplocloster</taxon>
    </lineage>
</organism>
<proteinExistence type="predicted"/>
<dbReference type="PROSITE" id="PS50943">
    <property type="entry name" value="HTH_CROC1"/>
    <property type="match status" value="1"/>
</dbReference>
<dbReference type="Gene3D" id="2.10.109.10">
    <property type="entry name" value="Umud Fragment, subunit A"/>
    <property type="match status" value="1"/>
</dbReference>
<dbReference type="Pfam" id="PF00717">
    <property type="entry name" value="Peptidase_S24"/>
    <property type="match status" value="1"/>
</dbReference>
<dbReference type="CDD" id="cd00093">
    <property type="entry name" value="HTH_XRE"/>
    <property type="match status" value="1"/>
</dbReference>
<dbReference type="InterPro" id="IPR010982">
    <property type="entry name" value="Lambda_DNA-bd_dom_sf"/>
</dbReference>
<comment type="caution">
    <text evidence="2">The sequence shown here is derived from an EMBL/GenBank/DDBJ whole genome shotgun (WGS) entry which is preliminary data.</text>
</comment>
<feature type="domain" description="HTH cro/C1-type" evidence="1">
    <location>
        <begin position="6"/>
        <end position="61"/>
    </location>
</feature>
<reference evidence="2" key="1">
    <citation type="submission" date="2021-06" db="EMBL/GenBank/DDBJ databases">
        <title>Description of novel taxa of the family Lachnospiraceae.</title>
        <authorList>
            <person name="Chaplin A.V."/>
            <person name="Sokolova S.R."/>
            <person name="Pikina A.P."/>
            <person name="Korzhanova M."/>
            <person name="Belova V."/>
            <person name="Korostin D."/>
            <person name="Efimov B.A."/>
        </authorList>
    </citation>
    <scope>NUCLEOTIDE SEQUENCE</scope>
    <source>
        <strain evidence="2">ASD5720</strain>
    </source>
</reference>
<dbReference type="RefSeq" id="WP_238720874.1">
    <property type="nucleotide sequence ID" value="NZ_JAHQCW010000005.1"/>
</dbReference>